<proteinExistence type="inferred from homology"/>
<dbReference type="AlphaFoldDB" id="A0A3N5XXU4"/>
<keyword evidence="5" id="KW-0001">2Fe-2S</keyword>
<protein>
    <recommendedName>
        <fullName evidence="3">cysteine desulfurase</fullName>
        <ecNumber evidence="3">2.8.1.7</ecNumber>
    </recommendedName>
</protein>
<dbReference type="NCBIfam" id="NF010611">
    <property type="entry name" value="PRK14012.1"/>
    <property type="match status" value="1"/>
</dbReference>
<dbReference type="SUPFAM" id="SSF53383">
    <property type="entry name" value="PLP-dependent transferases"/>
    <property type="match status" value="1"/>
</dbReference>
<evidence type="ECO:0000256" key="8">
    <source>
        <dbReference type="ARBA" id="ARBA00023004"/>
    </source>
</evidence>
<dbReference type="PANTHER" id="PTHR11601">
    <property type="entry name" value="CYSTEINE DESULFURYLASE FAMILY MEMBER"/>
    <property type="match status" value="1"/>
</dbReference>
<dbReference type="RefSeq" id="WP_124028303.1">
    <property type="nucleotide sequence ID" value="NZ_JBHRSN010000007.1"/>
</dbReference>
<comment type="caution">
    <text evidence="13">The sequence shown here is derived from an EMBL/GenBank/DDBJ whole genome shotgun (WGS) entry which is preliminary data.</text>
</comment>
<organism evidence="13 14">
    <name type="scientific">Alteromonas sediminis</name>
    <dbReference type="NCBI Taxonomy" id="2259342"/>
    <lineage>
        <taxon>Bacteria</taxon>
        <taxon>Pseudomonadati</taxon>
        <taxon>Pseudomonadota</taxon>
        <taxon>Gammaproteobacteria</taxon>
        <taxon>Alteromonadales</taxon>
        <taxon>Alteromonadaceae</taxon>
        <taxon>Alteromonas/Salinimonas group</taxon>
        <taxon>Alteromonas</taxon>
    </lineage>
</organism>
<dbReference type="InterPro" id="IPR015422">
    <property type="entry name" value="PyrdxlP-dep_Trfase_small"/>
</dbReference>
<keyword evidence="8" id="KW-0408">Iron</keyword>
<gene>
    <name evidence="13" type="ORF">DRW07_12690</name>
</gene>
<evidence type="ECO:0000313" key="13">
    <source>
        <dbReference type="EMBL" id="RPJ65672.1"/>
    </source>
</evidence>
<dbReference type="Gene3D" id="3.90.1150.10">
    <property type="entry name" value="Aspartate Aminotransferase, domain 1"/>
    <property type="match status" value="1"/>
</dbReference>
<dbReference type="EMBL" id="RPOK01000004">
    <property type="protein sequence ID" value="RPJ65672.1"/>
    <property type="molecule type" value="Genomic_DNA"/>
</dbReference>
<evidence type="ECO:0000256" key="2">
    <source>
        <dbReference type="ARBA" id="ARBA00006490"/>
    </source>
</evidence>
<evidence type="ECO:0000256" key="1">
    <source>
        <dbReference type="ARBA" id="ARBA00001933"/>
    </source>
</evidence>
<dbReference type="GO" id="GO:0051537">
    <property type="term" value="F:2 iron, 2 sulfur cluster binding"/>
    <property type="evidence" value="ECO:0007669"/>
    <property type="project" value="UniProtKB-KW"/>
</dbReference>
<keyword evidence="9" id="KW-0411">Iron-sulfur</keyword>
<comment type="cofactor">
    <cofactor evidence="1 11">
        <name>pyridoxal 5'-phosphate</name>
        <dbReference type="ChEBI" id="CHEBI:597326"/>
    </cofactor>
</comment>
<dbReference type="OrthoDB" id="9808002at2"/>
<dbReference type="InterPro" id="IPR015421">
    <property type="entry name" value="PyrdxlP-dep_Trfase_major"/>
</dbReference>
<evidence type="ECO:0000256" key="10">
    <source>
        <dbReference type="ARBA" id="ARBA00050776"/>
    </source>
</evidence>
<evidence type="ECO:0000256" key="3">
    <source>
        <dbReference type="ARBA" id="ARBA00012239"/>
    </source>
</evidence>
<dbReference type="PIRSF" id="PIRSF005572">
    <property type="entry name" value="NifS"/>
    <property type="match status" value="1"/>
</dbReference>
<evidence type="ECO:0000256" key="9">
    <source>
        <dbReference type="ARBA" id="ARBA00023014"/>
    </source>
</evidence>
<dbReference type="InterPro" id="IPR020578">
    <property type="entry name" value="Aminotrans_V_PyrdxlP_BS"/>
</dbReference>
<keyword evidence="6" id="KW-0479">Metal-binding</keyword>
<dbReference type="InterPro" id="IPR016454">
    <property type="entry name" value="Cysteine_dSase"/>
</dbReference>
<evidence type="ECO:0000313" key="14">
    <source>
        <dbReference type="Proteomes" id="UP000275281"/>
    </source>
</evidence>
<evidence type="ECO:0000256" key="6">
    <source>
        <dbReference type="ARBA" id="ARBA00022723"/>
    </source>
</evidence>
<dbReference type="InterPro" id="IPR015424">
    <property type="entry name" value="PyrdxlP-dep_Trfase"/>
</dbReference>
<reference evidence="13 14" key="1">
    <citation type="submission" date="2018-11" db="EMBL/GenBank/DDBJ databases">
        <authorList>
            <person name="Ye M.-Q."/>
            <person name="Du Z.-J."/>
        </authorList>
    </citation>
    <scope>NUCLEOTIDE SEQUENCE [LARGE SCALE GENOMIC DNA]</scope>
    <source>
        <strain evidence="13 14">U0105</strain>
    </source>
</reference>
<dbReference type="GO" id="GO:0046872">
    <property type="term" value="F:metal ion binding"/>
    <property type="evidence" value="ECO:0007669"/>
    <property type="project" value="UniProtKB-KW"/>
</dbReference>
<evidence type="ECO:0000256" key="11">
    <source>
        <dbReference type="RuleBase" id="RU004504"/>
    </source>
</evidence>
<dbReference type="Pfam" id="PF00266">
    <property type="entry name" value="Aminotran_5"/>
    <property type="match status" value="1"/>
</dbReference>
<comment type="similarity">
    <text evidence="2">Belongs to the class-V pyridoxal-phosphate-dependent aminotransferase family. NifS/IscS subfamily.</text>
</comment>
<evidence type="ECO:0000256" key="7">
    <source>
        <dbReference type="ARBA" id="ARBA00022898"/>
    </source>
</evidence>
<dbReference type="GO" id="GO:0031071">
    <property type="term" value="F:cysteine desulfurase activity"/>
    <property type="evidence" value="ECO:0007669"/>
    <property type="project" value="UniProtKB-EC"/>
</dbReference>
<keyword evidence="14" id="KW-1185">Reference proteome</keyword>
<name>A0A3N5XXU4_9ALTE</name>
<sequence>MHPTIYLDYASTTPVDPAVAKVMMDCLTLDGNFANPASRSHRPGWMAEEAVDIARHQIADAVNADAREIIFTSGATESNNLAIKGAVDAIAQENKHIITVATEHKAIIDVFEYLTTKGVEVTYLKPAKDGLVSVSQLEEAIRPHTVLVSIMHVNNETGVIQDIERLGAVCRDHNILFHCDAAQSTGKCDIDLSTMPVDLMSFSAHKTYGPKGIGALFIRRKPKVQIIAQMHGGAHERGFRSGTLPTHQIVGMGKAFEIAAQERLHEQARIGQLRDTLWESVRHLPDIRLNGHASRRVANTLNISFGQLDSQQLMPALMPLAVSSGSACTSATMTPSHVLTAMGVDQVHAHSAIRISLGRFSTNEEVDFAANHIVDVVSKLTAL</sequence>
<keyword evidence="4 13" id="KW-0808">Transferase</keyword>
<comment type="catalytic activity">
    <reaction evidence="10">
        <text>(sulfur carrier)-H + L-cysteine = (sulfur carrier)-SH + L-alanine</text>
        <dbReference type="Rhea" id="RHEA:43892"/>
        <dbReference type="Rhea" id="RHEA-COMP:14737"/>
        <dbReference type="Rhea" id="RHEA-COMP:14739"/>
        <dbReference type="ChEBI" id="CHEBI:29917"/>
        <dbReference type="ChEBI" id="CHEBI:35235"/>
        <dbReference type="ChEBI" id="CHEBI:57972"/>
        <dbReference type="ChEBI" id="CHEBI:64428"/>
        <dbReference type="EC" id="2.8.1.7"/>
    </reaction>
</comment>
<dbReference type="PROSITE" id="PS00595">
    <property type="entry name" value="AA_TRANSFER_CLASS_5"/>
    <property type="match status" value="1"/>
</dbReference>
<evidence type="ECO:0000256" key="4">
    <source>
        <dbReference type="ARBA" id="ARBA00022679"/>
    </source>
</evidence>
<dbReference type="EC" id="2.8.1.7" evidence="3"/>
<accession>A0A3N5XXU4</accession>
<dbReference type="FunFam" id="3.40.640.10:FF:000003">
    <property type="entry name" value="Cysteine desulfurase IscS"/>
    <property type="match status" value="1"/>
</dbReference>
<dbReference type="Gene3D" id="3.40.640.10">
    <property type="entry name" value="Type I PLP-dependent aspartate aminotransferase-like (Major domain)"/>
    <property type="match status" value="1"/>
</dbReference>
<dbReference type="InterPro" id="IPR000192">
    <property type="entry name" value="Aminotrans_V_dom"/>
</dbReference>
<evidence type="ECO:0000259" key="12">
    <source>
        <dbReference type="Pfam" id="PF00266"/>
    </source>
</evidence>
<dbReference type="PANTHER" id="PTHR11601:SF34">
    <property type="entry name" value="CYSTEINE DESULFURASE"/>
    <property type="match status" value="1"/>
</dbReference>
<dbReference type="Proteomes" id="UP000275281">
    <property type="component" value="Unassembled WGS sequence"/>
</dbReference>
<keyword evidence="7" id="KW-0663">Pyridoxal phosphate</keyword>
<feature type="domain" description="Aminotransferase class V" evidence="12">
    <location>
        <begin position="5"/>
        <end position="367"/>
    </location>
</feature>
<evidence type="ECO:0000256" key="5">
    <source>
        <dbReference type="ARBA" id="ARBA00022714"/>
    </source>
</evidence>